<evidence type="ECO:0000256" key="3">
    <source>
        <dbReference type="ARBA" id="ARBA00022475"/>
    </source>
</evidence>
<dbReference type="Pfam" id="PF03773">
    <property type="entry name" value="ArsP_1"/>
    <property type="match status" value="1"/>
</dbReference>
<evidence type="ECO:0000256" key="1">
    <source>
        <dbReference type="ARBA" id="ARBA00004651"/>
    </source>
</evidence>
<proteinExistence type="inferred from homology"/>
<feature type="transmembrane region" description="Helical" evidence="7">
    <location>
        <begin position="87"/>
        <end position="112"/>
    </location>
</feature>
<gene>
    <name evidence="8" type="ORF">MAGMO_p10025</name>
</gene>
<keyword evidence="3" id="KW-1003">Cell membrane</keyword>
<dbReference type="InterPro" id="IPR052923">
    <property type="entry name" value="UPF0718"/>
</dbReference>
<sequence>MELFTVDPFPSSGDNGSRFQTAAPQRILRMPHDAHSGFRDKVWLSTMLVGFTFIFFNPWLANFFTPDTAEQLLTSAPTQSSRWRENFSVYFISIALEAAPFMILGTLVSALIERFVPAGFLPRMAQKLGILGIPAMVLAAPLFPICECGVVPVARRLLKKGLPLSHTIAYLLAAPIFNPVVLMGTWLAFFKDPIYPFLRGLGGISVAIFVALLFLRYRDALRPGAIRVDRPGEIPIHSHQAQKPKRFGLASLMSIWRDLAYHVRHDFLEIAPYFLFGVFVASCMKTFIPQGMLFQWGGEPVLGPALMMVAAFVMSLCSEADAFLAASFVEFDVIGHMAFLVLGPMLDIKLILMYSAIFKARFIALFSLAITVGVVLYLIFIDKILWDKMDMIMGGVPL</sequence>
<dbReference type="PANTHER" id="PTHR34184">
    <property type="entry name" value="UPF0718 PROTEIN YCGR"/>
    <property type="match status" value="1"/>
</dbReference>
<evidence type="ECO:0000313" key="8">
    <source>
        <dbReference type="EMBL" id="CRH08324.1"/>
    </source>
</evidence>
<feature type="transmembrane region" description="Helical" evidence="7">
    <location>
        <begin position="124"/>
        <end position="146"/>
    </location>
</feature>
<dbReference type="InterPro" id="IPR005524">
    <property type="entry name" value="DUF318"/>
</dbReference>
<reference evidence="8" key="1">
    <citation type="submission" date="2015-04" db="EMBL/GenBank/DDBJ databases">
        <authorList>
            <person name="Syromyatnikov M.Y."/>
            <person name="Popov V.N."/>
        </authorList>
    </citation>
    <scope>NUCLEOTIDE SEQUENCE</scope>
    <source>
        <strain evidence="8">MO-1</strain>
        <plasmid evidence="8">MAGMO_p1</plasmid>
    </source>
</reference>
<comment type="similarity">
    <text evidence="2">Belongs to the UPF0718 family.</text>
</comment>
<feature type="transmembrane region" description="Helical" evidence="7">
    <location>
        <begin position="362"/>
        <end position="381"/>
    </location>
</feature>
<keyword evidence="8" id="KW-0614">Plasmid</keyword>
<keyword evidence="4 7" id="KW-0812">Transmembrane</keyword>
<feature type="transmembrane region" description="Helical" evidence="7">
    <location>
        <begin position="270"/>
        <end position="288"/>
    </location>
</feature>
<protein>
    <submittedName>
        <fullName evidence="8">Permease</fullName>
    </submittedName>
</protein>
<evidence type="ECO:0000256" key="5">
    <source>
        <dbReference type="ARBA" id="ARBA00022989"/>
    </source>
</evidence>
<evidence type="ECO:0000256" key="6">
    <source>
        <dbReference type="ARBA" id="ARBA00023136"/>
    </source>
</evidence>
<evidence type="ECO:0000256" key="4">
    <source>
        <dbReference type="ARBA" id="ARBA00022692"/>
    </source>
</evidence>
<keyword evidence="5 7" id="KW-1133">Transmembrane helix</keyword>
<feature type="transmembrane region" description="Helical" evidence="7">
    <location>
        <begin position="42"/>
        <end position="66"/>
    </location>
</feature>
<dbReference type="GO" id="GO:0005886">
    <property type="term" value="C:plasma membrane"/>
    <property type="evidence" value="ECO:0007669"/>
    <property type="project" value="UniProtKB-SubCell"/>
</dbReference>
<dbReference type="EMBL" id="LO017728">
    <property type="protein sequence ID" value="CRH08324.1"/>
    <property type="molecule type" value="Genomic_DNA"/>
</dbReference>
<name>A0A1S7LQ42_MAGMO</name>
<dbReference type="AlphaFoldDB" id="A0A1S7LQ42"/>
<geneLocation type="plasmid" evidence="8">
    <name>MAGMO_p1</name>
</geneLocation>
<accession>A0A1S7LQ42</accession>
<feature type="transmembrane region" description="Helical" evidence="7">
    <location>
        <begin position="194"/>
        <end position="215"/>
    </location>
</feature>
<keyword evidence="6 7" id="KW-0472">Membrane</keyword>
<evidence type="ECO:0000256" key="7">
    <source>
        <dbReference type="SAM" id="Phobius"/>
    </source>
</evidence>
<comment type="subcellular location">
    <subcellularLocation>
        <location evidence="1">Cell membrane</location>
        <topology evidence="1">Multi-pass membrane protein</topology>
    </subcellularLocation>
</comment>
<organism evidence="8">
    <name type="scientific">Magnetococcus massalia (strain MO-1)</name>
    <dbReference type="NCBI Taxonomy" id="451514"/>
    <lineage>
        <taxon>Bacteria</taxon>
        <taxon>Pseudomonadati</taxon>
        <taxon>Pseudomonadota</taxon>
        <taxon>Magnetococcia</taxon>
        <taxon>Magnetococcales</taxon>
        <taxon>Magnetococcaceae</taxon>
        <taxon>Magnetococcus</taxon>
    </lineage>
</organism>
<dbReference type="PANTHER" id="PTHR34184:SF4">
    <property type="entry name" value="UPF0718 PROTEIN YCGR"/>
    <property type="match status" value="1"/>
</dbReference>
<feature type="transmembrane region" description="Helical" evidence="7">
    <location>
        <begin position="167"/>
        <end position="188"/>
    </location>
</feature>
<evidence type="ECO:0000256" key="2">
    <source>
        <dbReference type="ARBA" id="ARBA00006386"/>
    </source>
</evidence>